<evidence type="ECO:0000313" key="2">
    <source>
        <dbReference type="Proteomes" id="UP000034487"/>
    </source>
</evidence>
<proteinExistence type="predicted"/>
<reference evidence="1 2" key="1">
    <citation type="journal article" date="2015" name="Nature">
        <title>rRNA introns, odd ribosomes, and small enigmatic genomes across a large radiation of phyla.</title>
        <authorList>
            <person name="Brown C.T."/>
            <person name="Hug L.A."/>
            <person name="Thomas B.C."/>
            <person name="Sharon I."/>
            <person name="Castelle C.J."/>
            <person name="Singh A."/>
            <person name="Wilkins M.J."/>
            <person name="Williams K.H."/>
            <person name="Banfield J.F."/>
        </authorList>
    </citation>
    <scope>NUCLEOTIDE SEQUENCE [LARGE SCALE GENOMIC DNA]</scope>
</reference>
<feature type="non-terminal residue" evidence="1">
    <location>
        <position position="1"/>
    </location>
</feature>
<organism evidence="1 2">
    <name type="scientific">Berkelbacteria bacterium GW2011_GWA2_46_7</name>
    <dbReference type="NCBI Taxonomy" id="1618335"/>
    <lineage>
        <taxon>Bacteria</taxon>
        <taxon>Candidatus Berkelbacteria</taxon>
    </lineage>
</organism>
<comment type="caution">
    <text evidence="1">The sequence shown here is derived from an EMBL/GenBank/DDBJ whole genome shotgun (WGS) entry which is preliminary data.</text>
</comment>
<sequence length="38" mass="4086">HKTPTIGTAFAPKSANIDAHCPFKPIETAYRPEGSEDS</sequence>
<accession>A0A0G1QHU6</accession>
<protein>
    <submittedName>
        <fullName evidence="1">Uncharacterized protein</fullName>
    </submittedName>
</protein>
<gene>
    <name evidence="1" type="ORF">UX60_C0006G0001</name>
</gene>
<name>A0A0G1QHU6_9BACT</name>
<dbReference type="AlphaFoldDB" id="A0A0G1QHU6"/>
<dbReference type="Proteomes" id="UP000034487">
    <property type="component" value="Unassembled WGS sequence"/>
</dbReference>
<dbReference type="EMBL" id="LCMV01000006">
    <property type="protein sequence ID" value="KKU44427.1"/>
    <property type="molecule type" value="Genomic_DNA"/>
</dbReference>
<evidence type="ECO:0000313" key="1">
    <source>
        <dbReference type="EMBL" id="KKU44427.1"/>
    </source>
</evidence>